<sequence length="222" mass="26374">MISNEIKNEQIELIPDKDGFLFEIENKMYLVTQVYIIVFFSALFLLLFYLADFSLTNIYEDGRLGRLVIVFSIPGYFYYIIKTLYYVFIQKRKVIKFYKNYILLPNDISIVLEDVKKIEKVKLNLLSGMSKKISASMSKKLLYLCISPFLLIAWFLLFCCTFTIYKRNTIDNLMFFNNKNERLSGIGYGLMNKEEEFKVKLYFEEYSNINIDEVKEKLVFLT</sequence>
<keyword evidence="1" id="KW-0812">Transmembrane</keyword>
<feature type="transmembrane region" description="Helical" evidence="1">
    <location>
        <begin position="34"/>
        <end position="55"/>
    </location>
</feature>
<dbReference type="EMBL" id="CP001999">
    <property type="protein sequence ID" value="ADG93802.1"/>
    <property type="molecule type" value="Genomic_DNA"/>
</dbReference>
<name>D5V0J0_ARCNC</name>
<feature type="transmembrane region" description="Helical" evidence="1">
    <location>
        <begin position="67"/>
        <end position="89"/>
    </location>
</feature>
<feature type="transmembrane region" description="Helical" evidence="1">
    <location>
        <begin position="141"/>
        <end position="165"/>
    </location>
</feature>
<dbReference type="RefSeq" id="WP_013135947.1">
    <property type="nucleotide sequence ID" value="NC_014166.1"/>
</dbReference>
<protein>
    <submittedName>
        <fullName evidence="2">Uncharacterized protein</fullName>
    </submittedName>
</protein>
<organism evidence="2 3">
    <name type="scientific">Arcobacter nitrofigilis (strain ATCC 33309 / DSM 7299 / CCUG 15893 / LMG 7604 / NCTC 12251 / CI)</name>
    <name type="common">Campylobacter nitrofigilis</name>
    <dbReference type="NCBI Taxonomy" id="572480"/>
    <lineage>
        <taxon>Bacteria</taxon>
        <taxon>Pseudomonadati</taxon>
        <taxon>Campylobacterota</taxon>
        <taxon>Epsilonproteobacteria</taxon>
        <taxon>Campylobacterales</taxon>
        <taxon>Arcobacteraceae</taxon>
        <taxon>Arcobacter</taxon>
    </lineage>
</organism>
<evidence type="ECO:0000256" key="1">
    <source>
        <dbReference type="SAM" id="Phobius"/>
    </source>
</evidence>
<dbReference type="HOGENOM" id="CLU_103242_0_0_7"/>
<gene>
    <name evidence="2" type="ordered locus">Arnit_2149</name>
</gene>
<dbReference type="Proteomes" id="UP000000939">
    <property type="component" value="Chromosome"/>
</dbReference>
<dbReference type="STRING" id="572480.Arnit_2149"/>
<keyword evidence="3" id="KW-1185">Reference proteome</keyword>
<evidence type="ECO:0000313" key="2">
    <source>
        <dbReference type="EMBL" id="ADG93802.1"/>
    </source>
</evidence>
<keyword evidence="1" id="KW-1133">Transmembrane helix</keyword>
<keyword evidence="1" id="KW-0472">Membrane</keyword>
<dbReference type="KEGG" id="ant:Arnit_2149"/>
<evidence type="ECO:0000313" key="3">
    <source>
        <dbReference type="Proteomes" id="UP000000939"/>
    </source>
</evidence>
<proteinExistence type="predicted"/>
<dbReference type="AlphaFoldDB" id="D5V0J0"/>
<reference evidence="2 3" key="1">
    <citation type="journal article" date="2010" name="Stand. Genomic Sci.">
        <title>Complete genome sequence of Arcobacter nitrofigilis type strain (CI).</title>
        <authorList>
            <person name="Pati A."/>
            <person name="Gronow S."/>
            <person name="Lapidus A."/>
            <person name="Copeland A."/>
            <person name="Glavina Del Rio T."/>
            <person name="Nolan M."/>
            <person name="Lucas S."/>
            <person name="Tice H."/>
            <person name="Cheng J.F."/>
            <person name="Han C."/>
            <person name="Chertkov O."/>
            <person name="Bruce D."/>
            <person name="Tapia R."/>
            <person name="Goodwin L."/>
            <person name="Pitluck S."/>
            <person name="Liolios K."/>
            <person name="Ivanova N."/>
            <person name="Mavromatis K."/>
            <person name="Chen A."/>
            <person name="Palaniappan K."/>
            <person name="Land M."/>
            <person name="Hauser L."/>
            <person name="Chang Y.J."/>
            <person name="Jeffries C.D."/>
            <person name="Detter J.C."/>
            <person name="Rohde M."/>
            <person name="Goker M."/>
            <person name="Bristow J."/>
            <person name="Eisen J.A."/>
            <person name="Markowitz V."/>
            <person name="Hugenholtz P."/>
            <person name="Klenk H.P."/>
            <person name="Kyrpides N.C."/>
        </authorList>
    </citation>
    <scope>NUCLEOTIDE SEQUENCE [LARGE SCALE GENOMIC DNA]</scope>
    <source>
        <strain evidence="3">ATCC 33309 / DSM 7299 / CCUG 15893 / LMG 7604 / NCTC 12251 / CI</strain>
    </source>
</reference>
<accession>D5V0J0</accession>